<comment type="caution">
    <text evidence="2">The sequence shown here is derived from an EMBL/GenBank/DDBJ whole genome shotgun (WGS) entry which is preliminary data.</text>
</comment>
<evidence type="ECO:0000313" key="3">
    <source>
        <dbReference type="Proteomes" id="UP000751190"/>
    </source>
</evidence>
<feature type="signal peptide" evidence="1">
    <location>
        <begin position="1"/>
        <end position="18"/>
    </location>
</feature>
<dbReference type="PANTHER" id="PTHR45964:SF5">
    <property type="entry name" value="WSCD FAMILY MEMBER CG9164"/>
    <property type="match status" value="1"/>
</dbReference>
<dbReference type="OMA" id="EARECRH"/>
<feature type="chain" id="PRO_5035280195" description="Sulfotransferase domain-containing protein" evidence="1">
    <location>
        <begin position="19"/>
        <end position="341"/>
    </location>
</feature>
<sequence>MPLLAQVTLLALLAQVVGDTASVTPESCAPKRAHFLRRRGRYRADGGVRRYAPPLLWTVPGSGNTMMRQLLEFATLVRTGSVQHDSRLIASGLLGEGRVNHDVVVVKVHRTAFSPEPPVHLQKNKRAGVEPMAWKGLAVTAAIAIVRDPFNAYFAQYQLKHTAFGSHASRLETAKFQPADFAKDALRFAQLWNRTLFEYDDFSRMRCFDRVRRVPDLGQQLDDNCRLGVWRFEALTNKAERMRTFTQIVGFLKLPPELVPNRAQVQCAFTLTDVAGDKIRRSHDDGNGRYLTREVAFSSAERARPGVLCAFWAIVREHAVRLGYAPYKNMTHSLRRAAEAV</sequence>
<evidence type="ECO:0000313" key="2">
    <source>
        <dbReference type="EMBL" id="KAG8461324.1"/>
    </source>
</evidence>
<keyword evidence="3" id="KW-1185">Reference proteome</keyword>
<accession>A0A8J5XBV9</accession>
<dbReference type="AlphaFoldDB" id="A0A8J5XBV9"/>
<evidence type="ECO:0000256" key="1">
    <source>
        <dbReference type="SAM" id="SignalP"/>
    </source>
</evidence>
<proteinExistence type="predicted"/>
<dbReference type="PANTHER" id="PTHR45964">
    <property type="entry name" value="WSCD FAMILY MEMBER CG9164"/>
    <property type="match status" value="1"/>
</dbReference>
<organism evidence="2 3">
    <name type="scientific">Diacronema lutheri</name>
    <name type="common">Unicellular marine alga</name>
    <name type="synonym">Monochrysis lutheri</name>
    <dbReference type="NCBI Taxonomy" id="2081491"/>
    <lineage>
        <taxon>Eukaryota</taxon>
        <taxon>Haptista</taxon>
        <taxon>Haptophyta</taxon>
        <taxon>Pavlovophyceae</taxon>
        <taxon>Pavlovales</taxon>
        <taxon>Pavlovaceae</taxon>
        <taxon>Diacronema</taxon>
    </lineage>
</organism>
<keyword evidence="1" id="KW-0732">Signal</keyword>
<name>A0A8J5XBV9_DIALT</name>
<dbReference type="EMBL" id="JAGTXO010000026">
    <property type="protein sequence ID" value="KAG8461324.1"/>
    <property type="molecule type" value="Genomic_DNA"/>
</dbReference>
<gene>
    <name evidence="2" type="ORF">KFE25_010511</name>
</gene>
<evidence type="ECO:0008006" key="4">
    <source>
        <dbReference type="Google" id="ProtNLM"/>
    </source>
</evidence>
<dbReference type="Proteomes" id="UP000751190">
    <property type="component" value="Unassembled WGS sequence"/>
</dbReference>
<reference evidence="2" key="1">
    <citation type="submission" date="2021-05" db="EMBL/GenBank/DDBJ databases">
        <title>The genome of the haptophyte Pavlova lutheri (Diacronema luteri, Pavlovales) - a model for lipid biosynthesis in eukaryotic algae.</title>
        <authorList>
            <person name="Hulatt C.J."/>
            <person name="Posewitz M.C."/>
        </authorList>
    </citation>
    <scope>NUCLEOTIDE SEQUENCE</scope>
    <source>
        <strain evidence="2">NIVA-4/92</strain>
    </source>
</reference>
<protein>
    <recommendedName>
        <fullName evidence="4">Sulfotransferase domain-containing protein</fullName>
    </recommendedName>
</protein>
<dbReference type="InterPro" id="IPR051589">
    <property type="entry name" value="Sialate-O-sulfotransferase"/>
</dbReference>
<dbReference type="OrthoDB" id="5985073at2759"/>